<dbReference type="Gene3D" id="1.10.940.10">
    <property type="entry name" value="NusB-like"/>
    <property type="match status" value="1"/>
</dbReference>
<accession>A0A538T8L2</accession>
<dbReference type="EMBL" id="VBOW01000018">
    <property type="protein sequence ID" value="TMQ59937.1"/>
    <property type="molecule type" value="Genomic_DNA"/>
</dbReference>
<feature type="active site" description="Nucleophile" evidence="14">
    <location>
        <position position="397"/>
    </location>
</feature>
<keyword evidence="9 14" id="KW-0949">S-adenosyl-L-methionine</keyword>
<organism evidence="16 17">
    <name type="scientific">Eiseniibacteriota bacterium</name>
    <dbReference type="NCBI Taxonomy" id="2212470"/>
    <lineage>
        <taxon>Bacteria</taxon>
        <taxon>Candidatus Eiseniibacteriota</taxon>
    </lineage>
</organism>
<dbReference type="GO" id="GO:0005737">
    <property type="term" value="C:cytoplasm"/>
    <property type="evidence" value="ECO:0007669"/>
    <property type="project" value="UniProtKB-SubCell"/>
</dbReference>
<dbReference type="InterPro" id="IPR018314">
    <property type="entry name" value="RsmB/NOL1/NOP2-like_CS"/>
</dbReference>
<evidence type="ECO:0000259" key="15">
    <source>
        <dbReference type="PROSITE" id="PS51686"/>
    </source>
</evidence>
<evidence type="ECO:0000256" key="6">
    <source>
        <dbReference type="ARBA" id="ARBA00022552"/>
    </source>
</evidence>
<dbReference type="InterPro" id="IPR006027">
    <property type="entry name" value="NusB_RsmB_TIM44"/>
</dbReference>
<dbReference type="CDD" id="cd02440">
    <property type="entry name" value="AdoMet_MTases"/>
    <property type="match status" value="1"/>
</dbReference>
<dbReference type="InterPro" id="IPR023267">
    <property type="entry name" value="RCMT"/>
</dbReference>
<evidence type="ECO:0000256" key="7">
    <source>
        <dbReference type="ARBA" id="ARBA00022603"/>
    </source>
</evidence>
<dbReference type="InterPro" id="IPR049560">
    <property type="entry name" value="MeTrfase_RsmB-F_NOP2_cat"/>
</dbReference>
<evidence type="ECO:0000256" key="8">
    <source>
        <dbReference type="ARBA" id="ARBA00022679"/>
    </source>
</evidence>
<dbReference type="Pfam" id="PF01029">
    <property type="entry name" value="NusB"/>
    <property type="match status" value="1"/>
</dbReference>
<evidence type="ECO:0000313" key="16">
    <source>
        <dbReference type="EMBL" id="TMQ59937.1"/>
    </source>
</evidence>
<gene>
    <name evidence="16" type="primary">rsmB</name>
    <name evidence="16" type="ORF">E6K76_03175</name>
</gene>
<keyword evidence="8 14" id="KW-0808">Transferase</keyword>
<evidence type="ECO:0000256" key="9">
    <source>
        <dbReference type="ARBA" id="ARBA00022691"/>
    </source>
</evidence>
<dbReference type="PANTHER" id="PTHR22807:SF61">
    <property type="entry name" value="NOL1_NOP2_SUN FAMILY PROTEIN _ ANTITERMINATION NUSB DOMAIN-CONTAINING PROTEIN"/>
    <property type="match status" value="1"/>
</dbReference>
<dbReference type="SUPFAM" id="SSF53335">
    <property type="entry name" value="S-adenosyl-L-methionine-dependent methyltransferases"/>
    <property type="match status" value="1"/>
</dbReference>
<feature type="domain" description="SAM-dependent MTase RsmB/NOP-type" evidence="15">
    <location>
        <begin position="186"/>
        <end position="458"/>
    </location>
</feature>
<feature type="binding site" evidence="14">
    <location>
        <position position="344"/>
    </location>
    <ligand>
        <name>S-adenosyl-L-methionine</name>
        <dbReference type="ChEBI" id="CHEBI:59789"/>
    </ligand>
</feature>
<comment type="similarity">
    <text evidence="3 14">Belongs to the class I-like SAM-binding methyltransferase superfamily. RsmB/NOP family.</text>
</comment>
<dbReference type="NCBIfam" id="TIGR00563">
    <property type="entry name" value="rsmB"/>
    <property type="match status" value="1"/>
</dbReference>
<evidence type="ECO:0000256" key="3">
    <source>
        <dbReference type="ARBA" id="ARBA00007494"/>
    </source>
</evidence>
<evidence type="ECO:0000256" key="13">
    <source>
        <dbReference type="ARBA" id="ARBA00047283"/>
    </source>
</evidence>
<keyword evidence="10 14" id="KW-0694">RNA-binding</keyword>
<feature type="binding site" evidence="14">
    <location>
        <position position="300"/>
    </location>
    <ligand>
        <name>S-adenosyl-L-methionine</name>
        <dbReference type="ChEBI" id="CHEBI:59789"/>
    </ligand>
</feature>
<dbReference type="GO" id="GO:0006355">
    <property type="term" value="P:regulation of DNA-templated transcription"/>
    <property type="evidence" value="ECO:0007669"/>
    <property type="project" value="InterPro"/>
</dbReference>
<comment type="caution">
    <text evidence="16">The sequence shown here is derived from an EMBL/GenBank/DDBJ whole genome shotgun (WGS) entry which is preliminary data.</text>
</comment>
<keyword evidence="5" id="KW-0963">Cytoplasm</keyword>
<evidence type="ECO:0000313" key="17">
    <source>
        <dbReference type="Proteomes" id="UP000316852"/>
    </source>
</evidence>
<dbReference type="Gene3D" id="3.40.50.150">
    <property type="entry name" value="Vaccinia Virus protein VP39"/>
    <property type="match status" value="1"/>
</dbReference>
<proteinExistence type="inferred from homology"/>
<dbReference type="InterPro" id="IPR054728">
    <property type="entry name" value="RsmB-like_ferredoxin"/>
</dbReference>
<evidence type="ECO:0000256" key="5">
    <source>
        <dbReference type="ARBA" id="ARBA00022490"/>
    </source>
</evidence>
<dbReference type="InterPro" id="IPR035926">
    <property type="entry name" value="NusB-like_sf"/>
</dbReference>
<dbReference type="GO" id="GO:0003723">
    <property type="term" value="F:RNA binding"/>
    <property type="evidence" value="ECO:0007669"/>
    <property type="project" value="UniProtKB-UniRule"/>
</dbReference>
<feature type="binding site" evidence="14">
    <location>
        <begin position="276"/>
        <end position="282"/>
    </location>
    <ligand>
        <name>S-adenosyl-L-methionine</name>
        <dbReference type="ChEBI" id="CHEBI:59789"/>
    </ligand>
</feature>
<dbReference type="Pfam" id="PF01189">
    <property type="entry name" value="Methyltr_RsmB-F"/>
    <property type="match status" value="1"/>
</dbReference>
<evidence type="ECO:0000256" key="4">
    <source>
        <dbReference type="ARBA" id="ARBA00012140"/>
    </source>
</evidence>
<evidence type="ECO:0000256" key="1">
    <source>
        <dbReference type="ARBA" id="ARBA00002724"/>
    </source>
</evidence>
<dbReference type="EC" id="2.1.1.176" evidence="4"/>
<dbReference type="SUPFAM" id="SSF48013">
    <property type="entry name" value="NusB-like"/>
    <property type="match status" value="1"/>
</dbReference>
<comment type="function">
    <text evidence="1">Specifically methylates the cytosine at position 967 (m5C967) of 16S rRNA.</text>
</comment>
<dbReference type="Pfam" id="PF22458">
    <property type="entry name" value="RsmF-B_ferredox"/>
    <property type="match status" value="1"/>
</dbReference>
<dbReference type="InterPro" id="IPR001678">
    <property type="entry name" value="MeTrfase_RsmB-F_NOP2_dom"/>
</dbReference>
<keyword evidence="7 14" id="KW-0489">Methyltransferase</keyword>
<dbReference type="PANTHER" id="PTHR22807">
    <property type="entry name" value="NOP2 YEAST -RELATED NOL1/NOP2/FMU SUN DOMAIN-CONTAINING"/>
    <property type="match status" value="1"/>
</dbReference>
<dbReference type="NCBIfam" id="NF011494">
    <property type="entry name" value="PRK14902.1"/>
    <property type="match status" value="1"/>
</dbReference>
<dbReference type="PROSITE" id="PS51686">
    <property type="entry name" value="SAM_MT_RSMB_NOP"/>
    <property type="match status" value="1"/>
</dbReference>
<keyword evidence="6" id="KW-0698">rRNA processing</keyword>
<dbReference type="InterPro" id="IPR004573">
    <property type="entry name" value="rRNA_ssu_MeTfrase_B"/>
</dbReference>
<dbReference type="Proteomes" id="UP000316852">
    <property type="component" value="Unassembled WGS sequence"/>
</dbReference>
<reference evidence="16 17" key="1">
    <citation type="journal article" date="2019" name="Nat. Microbiol.">
        <title>Mediterranean grassland soil C-N compound turnover is dependent on rainfall and depth, and is mediated by genomically divergent microorganisms.</title>
        <authorList>
            <person name="Diamond S."/>
            <person name="Andeer P.F."/>
            <person name="Li Z."/>
            <person name="Crits-Christoph A."/>
            <person name="Burstein D."/>
            <person name="Anantharaman K."/>
            <person name="Lane K.R."/>
            <person name="Thomas B.C."/>
            <person name="Pan C."/>
            <person name="Northen T.R."/>
            <person name="Banfield J.F."/>
        </authorList>
    </citation>
    <scope>NUCLEOTIDE SEQUENCE [LARGE SCALE GENOMIC DNA]</scope>
    <source>
        <strain evidence="16">WS_6</strain>
    </source>
</reference>
<dbReference type="AlphaFoldDB" id="A0A538T8L2"/>
<dbReference type="PROSITE" id="PS01153">
    <property type="entry name" value="NOL1_NOP2_SUN"/>
    <property type="match status" value="1"/>
</dbReference>
<dbReference type="Gene3D" id="3.30.70.1170">
    <property type="entry name" value="Sun protein, domain 3"/>
    <property type="match status" value="1"/>
</dbReference>
<dbReference type="PRINTS" id="PR02008">
    <property type="entry name" value="RCMTFAMILY"/>
</dbReference>
<comment type="subcellular location">
    <subcellularLocation>
        <location evidence="2">Cytoplasm</location>
    </subcellularLocation>
</comment>
<evidence type="ECO:0000256" key="14">
    <source>
        <dbReference type="PROSITE-ProRule" id="PRU01023"/>
    </source>
</evidence>
<sequence length="458" mass="49926">MTTQKRGRRRPRARSKPLGARELALQILVATESRSAYSDRLLETRLRDAALPPADAHLVTALVQGTLRRRGTLDHHLAAFARENWGGLPAWIKGALRLGAYQLLCMDRIPASAAVHESVELAKKYGHPGTAGLANAILRRLAGGERAPFPDPGSSPVEHLSASRSHPRWIVERWVTRLGREEAERMLEADNEEPSVTVRPNLARASKEEILTRLRSEGFEPQPAPNGGPVWIVGGGFVPSRSPVFRDGLISLQDEAEAAVVPILDPAPGERILDLCAAPGGKSAQIAEAVGSEGRVFALERSPSRARALRNNLSERLRMAGTRVVCGDGTSPPFRVAFDRVLVDAPCSGLGVLRRRADARWRKDESSIAAMAALQPPLLDAAGPLVRPRGVLVYSVCSLEPEETHDVVEFFLRAHPDFVQESVEPYVPPGFRSGVPHLSATPHRHGTDGVFAARFRRR</sequence>
<dbReference type="GO" id="GO:0008649">
    <property type="term" value="F:rRNA methyltransferase activity"/>
    <property type="evidence" value="ECO:0007669"/>
    <property type="project" value="InterPro"/>
</dbReference>
<dbReference type="InterPro" id="IPR029063">
    <property type="entry name" value="SAM-dependent_MTases_sf"/>
</dbReference>
<evidence type="ECO:0000256" key="2">
    <source>
        <dbReference type="ARBA" id="ARBA00004496"/>
    </source>
</evidence>
<comment type="catalytic activity">
    <reaction evidence="13">
        <text>cytidine(967) in 16S rRNA + S-adenosyl-L-methionine = 5-methylcytidine(967) in 16S rRNA + S-adenosyl-L-homocysteine + H(+)</text>
        <dbReference type="Rhea" id="RHEA:42748"/>
        <dbReference type="Rhea" id="RHEA-COMP:10219"/>
        <dbReference type="Rhea" id="RHEA-COMP:10220"/>
        <dbReference type="ChEBI" id="CHEBI:15378"/>
        <dbReference type="ChEBI" id="CHEBI:57856"/>
        <dbReference type="ChEBI" id="CHEBI:59789"/>
        <dbReference type="ChEBI" id="CHEBI:74483"/>
        <dbReference type="ChEBI" id="CHEBI:82748"/>
        <dbReference type="EC" id="2.1.1.176"/>
    </reaction>
</comment>
<feature type="binding site" evidence="14">
    <location>
        <position position="328"/>
    </location>
    <ligand>
        <name>S-adenosyl-L-methionine</name>
        <dbReference type="ChEBI" id="CHEBI:59789"/>
    </ligand>
</feature>
<protein>
    <recommendedName>
        <fullName evidence="4">16S rRNA (cytosine(967)-C(5))-methyltransferase</fullName>
        <ecNumber evidence="4">2.1.1.176</ecNumber>
    </recommendedName>
    <alternativeName>
        <fullName evidence="11">16S rRNA m5C967 methyltransferase</fullName>
    </alternativeName>
    <alternativeName>
        <fullName evidence="12">rRNA (cytosine-C(5)-)-methyltransferase RsmB</fullName>
    </alternativeName>
</protein>
<evidence type="ECO:0000256" key="12">
    <source>
        <dbReference type="ARBA" id="ARBA00031088"/>
    </source>
</evidence>
<evidence type="ECO:0000256" key="10">
    <source>
        <dbReference type="ARBA" id="ARBA00022884"/>
    </source>
</evidence>
<name>A0A538T8L2_UNCEI</name>
<evidence type="ECO:0000256" key="11">
    <source>
        <dbReference type="ARBA" id="ARBA00030399"/>
    </source>
</evidence>